<evidence type="ECO:0008006" key="2">
    <source>
        <dbReference type="Google" id="ProtNLM"/>
    </source>
</evidence>
<dbReference type="RefSeq" id="WP_074816604.1">
    <property type="nucleotide sequence ID" value="NZ_FNTI01000001.1"/>
</dbReference>
<protein>
    <recommendedName>
        <fullName evidence="2">GcrA cell cycle regulator</fullName>
    </recommendedName>
</protein>
<accession>A0A1H4RI40</accession>
<gene>
    <name evidence="1" type="ORF">SAMN05444171_1123</name>
</gene>
<reference evidence="1" key="1">
    <citation type="submission" date="2016-10" db="EMBL/GenBank/DDBJ databases">
        <authorList>
            <person name="de Groot N.N."/>
        </authorList>
    </citation>
    <scope>NUCLEOTIDE SEQUENCE [LARGE SCALE GENOMIC DNA]</scope>
    <source>
        <strain evidence="1">GAS522</strain>
    </source>
</reference>
<proteinExistence type="predicted"/>
<evidence type="ECO:0000313" key="1">
    <source>
        <dbReference type="EMBL" id="SEC31557.1"/>
    </source>
</evidence>
<dbReference type="AlphaFoldDB" id="A0A1H4RI40"/>
<organism evidence="1">
    <name type="scientific">Bradyrhizobium lablabi</name>
    <dbReference type="NCBI Taxonomy" id="722472"/>
    <lineage>
        <taxon>Bacteria</taxon>
        <taxon>Pseudomonadati</taxon>
        <taxon>Pseudomonadota</taxon>
        <taxon>Alphaproteobacteria</taxon>
        <taxon>Hyphomicrobiales</taxon>
        <taxon>Nitrobacteraceae</taxon>
        <taxon>Bradyrhizobium</taxon>
    </lineage>
</organism>
<dbReference type="EMBL" id="FNTI01000001">
    <property type="protein sequence ID" value="SEC31557.1"/>
    <property type="molecule type" value="Genomic_DNA"/>
</dbReference>
<sequence length="60" mass="6527">MAKTKKKIVRREWTKADVRQMKTMAKTKVGVGKIAKALKRTPGATAVMAAKLGVSLSTRV</sequence>
<name>A0A1H4RI40_9BRAD</name>
<dbReference type="Proteomes" id="UP000183208">
    <property type="component" value="Unassembled WGS sequence"/>
</dbReference>
<dbReference type="OrthoDB" id="8254374at2"/>